<organism evidence="2 3">
    <name type="scientific">Collybia nuda</name>
    <dbReference type="NCBI Taxonomy" id="64659"/>
    <lineage>
        <taxon>Eukaryota</taxon>
        <taxon>Fungi</taxon>
        <taxon>Dikarya</taxon>
        <taxon>Basidiomycota</taxon>
        <taxon>Agaricomycotina</taxon>
        <taxon>Agaricomycetes</taxon>
        <taxon>Agaricomycetidae</taxon>
        <taxon>Agaricales</taxon>
        <taxon>Tricholomatineae</taxon>
        <taxon>Clitocybaceae</taxon>
        <taxon>Collybia</taxon>
    </lineage>
</organism>
<feature type="region of interest" description="Disordered" evidence="1">
    <location>
        <begin position="117"/>
        <end position="186"/>
    </location>
</feature>
<dbReference type="Proteomes" id="UP000807353">
    <property type="component" value="Unassembled WGS sequence"/>
</dbReference>
<dbReference type="EMBL" id="MU150361">
    <property type="protein sequence ID" value="KAF9457720.1"/>
    <property type="molecule type" value="Genomic_DNA"/>
</dbReference>
<evidence type="ECO:0000313" key="3">
    <source>
        <dbReference type="Proteomes" id="UP000807353"/>
    </source>
</evidence>
<reference evidence="2" key="1">
    <citation type="submission" date="2020-11" db="EMBL/GenBank/DDBJ databases">
        <authorList>
            <consortium name="DOE Joint Genome Institute"/>
            <person name="Ahrendt S."/>
            <person name="Riley R."/>
            <person name="Andreopoulos W."/>
            <person name="Labutti K."/>
            <person name="Pangilinan J."/>
            <person name="Ruiz-Duenas F.J."/>
            <person name="Barrasa J.M."/>
            <person name="Sanchez-Garcia M."/>
            <person name="Camarero S."/>
            <person name="Miyauchi S."/>
            <person name="Serrano A."/>
            <person name="Linde D."/>
            <person name="Babiker R."/>
            <person name="Drula E."/>
            <person name="Ayuso-Fernandez I."/>
            <person name="Pacheco R."/>
            <person name="Padilla G."/>
            <person name="Ferreira P."/>
            <person name="Barriuso J."/>
            <person name="Kellner H."/>
            <person name="Castanera R."/>
            <person name="Alfaro M."/>
            <person name="Ramirez L."/>
            <person name="Pisabarro A.G."/>
            <person name="Kuo A."/>
            <person name="Tritt A."/>
            <person name="Lipzen A."/>
            <person name="He G."/>
            <person name="Yan M."/>
            <person name="Ng V."/>
            <person name="Cullen D."/>
            <person name="Martin F."/>
            <person name="Rosso M.-N."/>
            <person name="Henrissat B."/>
            <person name="Hibbett D."/>
            <person name="Martinez A.T."/>
            <person name="Grigoriev I.V."/>
        </authorList>
    </citation>
    <scope>NUCLEOTIDE SEQUENCE</scope>
    <source>
        <strain evidence="2">CBS 247.69</strain>
    </source>
</reference>
<comment type="caution">
    <text evidence="2">The sequence shown here is derived from an EMBL/GenBank/DDBJ whole genome shotgun (WGS) entry which is preliminary data.</text>
</comment>
<dbReference type="OrthoDB" id="3271097at2759"/>
<gene>
    <name evidence="2" type="ORF">BDZ94DRAFT_1326070</name>
</gene>
<feature type="compositionally biased region" description="Acidic residues" evidence="1">
    <location>
        <begin position="128"/>
        <end position="153"/>
    </location>
</feature>
<protein>
    <submittedName>
        <fullName evidence="2">Uncharacterized protein</fullName>
    </submittedName>
</protein>
<feature type="compositionally biased region" description="Acidic residues" evidence="1">
    <location>
        <begin position="162"/>
        <end position="186"/>
    </location>
</feature>
<sequence length="186" mass="20927">MKQESNLIPRPPRGVAGDGYNLQVAMELQDDTELYKAIRCCVCTLVANAGLDPLVFWNRQPSVVISQIIRMAQSQHTYLKRFHNGWAVQEFIKSHLKNRRAYARKCGYTTEIRNTLGSIGDNDKDYEMDIDLDDHEGDGENEDEEGEDQDSGDEGGGKGDGENEDEEGEDQEDGDEEEEGNTSETY</sequence>
<name>A0A9P6CD31_9AGAR</name>
<keyword evidence="3" id="KW-1185">Reference proteome</keyword>
<proteinExistence type="predicted"/>
<accession>A0A9P6CD31</accession>
<dbReference type="AlphaFoldDB" id="A0A9P6CD31"/>
<evidence type="ECO:0000256" key="1">
    <source>
        <dbReference type="SAM" id="MobiDB-lite"/>
    </source>
</evidence>
<evidence type="ECO:0000313" key="2">
    <source>
        <dbReference type="EMBL" id="KAF9457720.1"/>
    </source>
</evidence>